<proteinExistence type="predicted"/>
<dbReference type="Proteomes" id="UP000013280">
    <property type="component" value="Unassembled WGS sequence"/>
</dbReference>
<evidence type="ECO:0000313" key="1">
    <source>
        <dbReference type="EMBL" id="ENZ76528.1"/>
    </source>
</evidence>
<dbReference type="EMBL" id="APMQ01000009">
    <property type="protein sequence ID" value="ENZ76528.1"/>
    <property type="molecule type" value="Genomic_DNA"/>
</dbReference>
<evidence type="ECO:0000313" key="2">
    <source>
        <dbReference type="Proteomes" id="UP000013280"/>
    </source>
</evidence>
<accession>R0DSP2</accession>
<gene>
    <name evidence="1" type="ORF">OR214_03266</name>
</gene>
<name>R0DSP2_RALPI</name>
<protein>
    <submittedName>
        <fullName evidence="1">Uncharacterized protein</fullName>
    </submittedName>
</protein>
<dbReference type="AlphaFoldDB" id="R0DSP2"/>
<feature type="non-terminal residue" evidence="1">
    <location>
        <position position="52"/>
    </location>
</feature>
<organism evidence="1 2">
    <name type="scientific">Ralstonia pickettii OR214</name>
    <dbReference type="NCBI Taxonomy" id="1264675"/>
    <lineage>
        <taxon>Bacteria</taxon>
        <taxon>Pseudomonadati</taxon>
        <taxon>Pseudomonadota</taxon>
        <taxon>Betaproteobacteria</taxon>
        <taxon>Burkholderiales</taxon>
        <taxon>Burkholderiaceae</taxon>
        <taxon>Ralstonia</taxon>
    </lineage>
</organism>
<reference evidence="1 2" key="1">
    <citation type="journal article" date="2013" name="Genome Announc.">
        <title>Draft Genome Sequence for Ralstonia sp. Strain OR214, a Bacterium with Potential for Bioremediation.</title>
        <authorList>
            <person name="Utturkar S.M."/>
            <person name="Bollmann A."/>
            <person name="Brzoska R.M."/>
            <person name="Klingeman D.M."/>
            <person name="Epstein S.E."/>
            <person name="Palumbo A.V."/>
            <person name="Brown S.D."/>
        </authorList>
    </citation>
    <scope>NUCLEOTIDE SEQUENCE [LARGE SCALE GENOMIC DNA]</scope>
    <source>
        <strain evidence="1 2">OR214</strain>
    </source>
</reference>
<comment type="caution">
    <text evidence="1">The sequence shown here is derived from an EMBL/GenBank/DDBJ whole genome shotgun (WGS) entry which is preliminary data.</text>
</comment>
<sequence length="52" mass="5830">MKDYKNLSGESGVIGYEIEQGSITVYFRDGSTYLYTNTITGPEEIIEMQCLA</sequence>